<gene>
    <name evidence="2" type="ORF">CMV30_11440</name>
</gene>
<keyword evidence="1" id="KW-1133">Transmembrane helix</keyword>
<name>A0A290QE33_9BACT</name>
<dbReference type="AlphaFoldDB" id="A0A290QE33"/>
<proteinExistence type="predicted"/>
<keyword evidence="1" id="KW-0812">Transmembrane</keyword>
<organism evidence="2 3">
    <name type="scientific">Nibricoccus aquaticus</name>
    <dbReference type="NCBI Taxonomy" id="2576891"/>
    <lineage>
        <taxon>Bacteria</taxon>
        <taxon>Pseudomonadati</taxon>
        <taxon>Verrucomicrobiota</taxon>
        <taxon>Opitutia</taxon>
        <taxon>Opitutales</taxon>
        <taxon>Opitutaceae</taxon>
        <taxon>Nibricoccus</taxon>
    </lineage>
</organism>
<feature type="transmembrane region" description="Helical" evidence="1">
    <location>
        <begin position="57"/>
        <end position="80"/>
    </location>
</feature>
<accession>A0A290QE33</accession>
<protein>
    <submittedName>
        <fullName evidence="2">Uncharacterized protein</fullName>
    </submittedName>
</protein>
<dbReference type="EMBL" id="CP023344">
    <property type="protein sequence ID" value="ATC64516.1"/>
    <property type="molecule type" value="Genomic_DNA"/>
</dbReference>
<dbReference type="RefSeq" id="WP_096056147.1">
    <property type="nucleotide sequence ID" value="NZ_CP023344.1"/>
</dbReference>
<evidence type="ECO:0000256" key="1">
    <source>
        <dbReference type="SAM" id="Phobius"/>
    </source>
</evidence>
<keyword evidence="1" id="KW-0472">Membrane</keyword>
<evidence type="ECO:0000313" key="2">
    <source>
        <dbReference type="EMBL" id="ATC64516.1"/>
    </source>
</evidence>
<dbReference type="Proteomes" id="UP000217265">
    <property type="component" value="Chromosome"/>
</dbReference>
<dbReference type="OrthoDB" id="195311at2"/>
<reference evidence="2 3" key="1">
    <citation type="submission" date="2017-09" db="EMBL/GenBank/DDBJ databases">
        <title>Complete genome sequence of Verrucomicrobial strain HZ-65, isolated from freshwater.</title>
        <authorList>
            <person name="Choi A."/>
        </authorList>
    </citation>
    <scope>NUCLEOTIDE SEQUENCE [LARGE SCALE GENOMIC DNA]</scope>
    <source>
        <strain evidence="2 3">HZ-65</strain>
    </source>
</reference>
<keyword evidence="3" id="KW-1185">Reference proteome</keyword>
<evidence type="ECO:0000313" key="3">
    <source>
        <dbReference type="Proteomes" id="UP000217265"/>
    </source>
</evidence>
<sequence>MSERPRPQSKVSLEDLLRLKRAERPAPEFWVEFEDQLRRKQLAAIVDKRPWWRRLSVASFAKISLPVGATAVIAFTLVAVRERGQQSPDMATMAATSASPAMPLSAPALAPTVASPAVPDGSMIVALDQATTPAIANVAASDNTMSMPASTPTSSEMNGNVVAIHDSPEPSLAQVILGLEGTPEIDARPQFPSAAAPLLASLDDLAGTNGLSLIDTNPLTQLSEPRNDRRARLLASVDAQDRGDLVSGNSRVVRSRERIANRLAEQSLYDSISRLGLNADSVSIKF</sequence>
<dbReference type="KEGG" id="vbh:CMV30_11440"/>